<accession>A0A0M3IAK8</accession>
<feature type="region of interest" description="Disordered" evidence="1">
    <location>
        <begin position="31"/>
        <end position="71"/>
    </location>
</feature>
<name>A0A0M3IAK8_ASCLU</name>
<feature type="compositionally biased region" description="Polar residues" evidence="1">
    <location>
        <begin position="34"/>
        <end position="51"/>
    </location>
</feature>
<dbReference type="WBParaSite" id="ALUE_0001462501-mRNA-1">
    <property type="protein sequence ID" value="ALUE_0001462501-mRNA-1"/>
    <property type="gene ID" value="ALUE_0001462501"/>
</dbReference>
<reference evidence="3" key="1">
    <citation type="submission" date="2016-05" db="UniProtKB">
        <authorList>
            <consortium name="WormBaseParasite"/>
        </authorList>
    </citation>
    <scope>IDENTIFICATION</scope>
</reference>
<sequence>MHVTRLRITSKNPPEICFYARQSNHATPCLSIPPTYSNPSRTLQRCSNTSHLRTDRSDLNEAQITRRENGR</sequence>
<dbReference type="Proteomes" id="UP000036681">
    <property type="component" value="Unplaced"/>
</dbReference>
<feature type="compositionally biased region" description="Basic and acidic residues" evidence="1">
    <location>
        <begin position="52"/>
        <end position="71"/>
    </location>
</feature>
<dbReference type="AlphaFoldDB" id="A0A0M3IAK8"/>
<proteinExistence type="predicted"/>
<evidence type="ECO:0000313" key="3">
    <source>
        <dbReference type="WBParaSite" id="ALUE_0001462501-mRNA-1"/>
    </source>
</evidence>
<evidence type="ECO:0000256" key="1">
    <source>
        <dbReference type="SAM" id="MobiDB-lite"/>
    </source>
</evidence>
<keyword evidence="2" id="KW-1185">Reference proteome</keyword>
<evidence type="ECO:0000313" key="2">
    <source>
        <dbReference type="Proteomes" id="UP000036681"/>
    </source>
</evidence>
<organism evidence="2 3">
    <name type="scientific">Ascaris lumbricoides</name>
    <name type="common">Giant roundworm</name>
    <dbReference type="NCBI Taxonomy" id="6252"/>
    <lineage>
        <taxon>Eukaryota</taxon>
        <taxon>Metazoa</taxon>
        <taxon>Ecdysozoa</taxon>
        <taxon>Nematoda</taxon>
        <taxon>Chromadorea</taxon>
        <taxon>Rhabditida</taxon>
        <taxon>Spirurina</taxon>
        <taxon>Ascaridomorpha</taxon>
        <taxon>Ascaridoidea</taxon>
        <taxon>Ascarididae</taxon>
        <taxon>Ascaris</taxon>
    </lineage>
</organism>
<protein>
    <submittedName>
        <fullName evidence="3">Uncharacterized protein</fullName>
    </submittedName>
</protein>